<dbReference type="InterPro" id="IPR045174">
    <property type="entry name" value="Dof"/>
</dbReference>
<keyword evidence="6" id="KW-0804">Transcription</keyword>
<feature type="region of interest" description="Disordered" evidence="9">
    <location>
        <begin position="169"/>
        <end position="215"/>
    </location>
</feature>
<evidence type="ECO:0000259" key="10">
    <source>
        <dbReference type="PROSITE" id="PS50884"/>
    </source>
</evidence>
<gene>
    <name evidence="11" type="ORF">OPV22_019950</name>
</gene>
<evidence type="ECO:0000256" key="3">
    <source>
        <dbReference type="ARBA" id="ARBA00022833"/>
    </source>
</evidence>
<evidence type="ECO:0000256" key="9">
    <source>
        <dbReference type="SAM" id="MobiDB-lite"/>
    </source>
</evidence>
<dbReference type="GO" id="GO:0003677">
    <property type="term" value="F:DNA binding"/>
    <property type="evidence" value="ECO:0007669"/>
    <property type="project" value="UniProtKB-UniRule"/>
</dbReference>
<feature type="compositionally biased region" description="Polar residues" evidence="9">
    <location>
        <begin position="71"/>
        <end position="81"/>
    </location>
</feature>
<dbReference type="Proteomes" id="UP001222027">
    <property type="component" value="Unassembled WGS sequence"/>
</dbReference>
<comment type="subcellular location">
    <subcellularLocation>
        <location evidence="8">Nucleus</location>
    </subcellularLocation>
</comment>
<feature type="domain" description="Dof-type" evidence="10">
    <location>
        <begin position="95"/>
        <end position="149"/>
    </location>
</feature>
<evidence type="ECO:0000256" key="8">
    <source>
        <dbReference type="PROSITE-ProRule" id="PRU00071"/>
    </source>
</evidence>
<evidence type="ECO:0000313" key="12">
    <source>
        <dbReference type="Proteomes" id="UP001222027"/>
    </source>
</evidence>
<keyword evidence="7 8" id="KW-0539">Nucleus</keyword>
<accession>A0AAV8QHL2</accession>
<keyword evidence="3" id="KW-0862">Zinc</keyword>
<evidence type="ECO:0000313" key="11">
    <source>
        <dbReference type="EMBL" id="KAJ8476223.1"/>
    </source>
</evidence>
<keyword evidence="4" id="KW-0805">Transcription regulation</keyword>
<dbReference type="PANTHER" id="PTHR31089">
    <property type="entry name" value="CYCLIC DOF FACTOR 2"/>
    <property type="match status" value="1"/>
</dbReference>
<evidence type="ECO:0000256" key="2">
    <source>
        <dbReference type="ARBA" id="ARBA00022771"/>
    </source>
</evidence>
<evidence type="ECO:0000256" key="1">
    <source>
        <dbReference type="ARBA" id="ARBA00022723"/>
    </source>
</evidence>
<dbReference type="GO" id="GO:0005634">
    <property type="term" value="C:nucleus"/>
    <property type="evidence" value="ECO:0007669"/>
    <property type="project" value="UniProtKB-SubCell"/>
</dbReference>
<protein>
    <recommendedName>
        <fullName evidence="10">Dof-type domain-containing protein</fullName>
    </recommendedName>
</protein>
<dbReference type="EMBL" id="JAQQAF010000006">
    <property type="protein sequence ID" value="KAJ8476223.1"/>
    <property type="molecule type" value="Genomic_DNA"/>
</dbReference>
<dbReference type="AlphaFoldDB" id="A0AAV8QHL2"/>
<feature type="region of interest" description="Disordered" evidence="9">
    <location>
        <begin position="32"/>
        <end position="95"/>
    </location>
</feature>
<name>A0AAV8QHL2_ENSVE</name>
<reference evidence="11 12" key="1">
    <citation type="submission" date="2022-12" db="EMBL/GenBank/DDBJ databases">
        <title>Chromosome-scale assembly of the Ensete ventricosum genome.</title>
        <authorList>
            <person name="Dussert Y."/>
            <person name="Stocks J."/>
            <person name="Wendawek A."/>
            <person name="Woldeyes F."/>
            <person name="Nichols R.A."/>
            <person name="Borrell J.S."/>
        </authorList>
    </citation>
    <scope>NUCLEOTIDE SEQUENCE [LARGE SCALE GENOMIC DNA]</scope>
    <source>
        <strain evidence="12">cv. Maze</strain>
        <tissue evidence="11">Seeds</tissue>
    </source>
</reference>
<feature type="compositionally biased region" description="Low complexity" evidence="9">
    <location>
        <begin position="47"/>
        <end position="63"/>
    </location>
</feature>
<feature type="compositionally biased region" description="Polar residues" evidence="9">
    <location>
        <begin position="177"/>
        <end position="198"/>
    </location>
</feature>
<feature type="region of interest" description="Disordered" evidence="9">
    <location>
        <begin position="254"/>
        <end position="275"/>
    </location>
</feature>
<keyword evidence="12" id="KW-1185">Reference proteome</keyword>
<comment type="caution">
    <text evidence="11">The sequence shown here is derived from an EMBL/GenBank/DDBJ whole genome shotgun (WGS) entry which is preliminary data.</text>
</comment>
<evidence type="ECO:0000256" key="7">
    <source>
        <dbReference type="ARBA" id="ARBA00023242"/>
    </source>
</evidence>
<sequence length="357" mass="38907">MSETRDAPAIAAIKLFGKTITLQQIVFVPRDHQKEEDEPCWQEKNETSSTSTSEIHKPAAASAAHDDASTKKTTPLEQQQTDDARSSRKKPDKILPCPRCKSLDTKFCYYNNYNVNQPRHFCKHCQRYWTAGGTMRNVPVGAGRRKSKNGAWNQRHLPVSESVLQTLHHPRPKPNGTVLSFGSDSAPSSAAKTTSCNKNGVRDNSGRPSEASPVPCFSRSPWPYPWTSPVPFYPAAAYWSIPWPSPVACSSSAESSSPALGKHSREGHMVTNGSLQKDGSILVPRTLRIDDPEEAAKSCIWAMVGIKSSKTGAIGSGGLLRAFQPKGDIKNRAAEAASLLHANPAALSRSLNFQETS</sequence>
<proteinExistence type="predicted"/>
<dbReference type="PANTHER" id="PTHR31089:SF75">
    <property type="entry name" value="CYCLIC DOF FACTOR 2"/>
    <property type="match status" value="1"/>
</dbReference>
<keyword evidence="1" id="KW-0479">Metal-binding</keyword>
<evidence type="ECO:0000256" key="6">
    <source>
        <dbReference type="ARBA" id="ARBA00023163"/>
    </source>
</evidence>
<evidence type="ECO:0000256" key="4">
    <source>
        <dbReference type="ARBA" id="ARBA00023015"/>
    </source>
</evidence>
<dbReference type="InterPro" id="IPR003851">
    <property type="entry name" value="Znf_Dof"/>
</dbReference>
<dbReference type="PROSITE" id="PS01361">
    <property type="entry name" value="ZF_DOF_1"/>
    <property type="match status" value="1"/>
</dbReference>
<organism evidence="11 12">
    <name type="scientific">Ensete ventricosum</name>
    <name type="common">Abyssinian banana</name>
    <name type="synonym">Musa ensete</name>
    <dbReference type="NCBI Taxonomy" id="4639"/>
    <lineage>
        <taxon>Eukaryota</taxon>
        <taxon>Viridiplantae</taxon>
        <taxon>Streptophyta</taxon>
        <taxon>Embryophyta</taxon>
        <taxon>Tracheophyta</taxon>
        <taxon>Spermatophyta</taxon>
        <taxon>Magnoliopsida</taxon>
        <taxon>Liliopsida</taxon>
        <taxon>Zingiberales</taxon>
        <taxon>Musaceae</taxon>
        <taxon>Ensete</taxon>
    </lineage>
</organism>
<dbReference type="Pfam" id="PF02701">
    <property type="entry name" value="Zn_ribbon_Dof"/>
    <property type="match status" value="1"/>
</dbReference>
<dbReference type="PROSITE" id="PS50884">
    <property type="entry name" value="ZF_DOF_2"/>
    <property type="match status" value="1"/>
</dbReference>
<keyword evidence="2 8" id="KW-0863">Zinc-finger</keyword>
<evidence type="ECO:0000256" key="5">
    <source>
        <dbReference type="ARBA" id="ARBA00023125"/>
    </source>
</evidence>
<dbReference type="GO" id="GO:0008270">
    <property type="term" value="F:zinc ion binding"/>
    <property type="evidence" value="ECO:0007669"/>
    <property type="project" value="UniProtKB-KW"/>
</dbReference>
<feature type="compositionally biased region" description="Basic and acidic residues" evidence="9">
    <location>
        <begin position="32"/>
        <end position="46"/>
    </location>
</feature>
<keyword evidence="5 8" id="KW-0238">DNA-binding</keyword>
<dbReference type="GO" id="GO:0003700">
    <property type="term" value="F:DNA-binding transcription factor activity"/>
    <property type="evidence" value="ECO:0007669"/>
    <property type="project" value="InterPro"/>
</dbReference>